<gene>
    <name evidence="1" type="ORF">HPB49_001692</name>
</gene>
<name>A0ACB8C1Z8_DERSI</name>
<evidence type="ECO:0000313" key="2">
    <source>
        <dbReference type="Proteomes" id="UP000821865"/>
    </source>
</evidence>
<sequence length="155" mass="17925">MAVRINDAFEYRSRACDIVFGAVYALPRVPRRLLRDRENPMELYNNQQFLLRDRCSKETARELLLLLPLEVSENNRGLPLSPMLQLLLALRFYGAGAFQIVTGDLINVSQPTVCRAMGEVTRLIVRHLFRKLVHFSESSQFSSVMRDFYEIADFP</sequence>
<accession>A0ACB8C1Z8</accession>
<dbReference type="EMBL" id="CM023478">
    <property type="protein sequence ID" value="KAH7932717.1"/>
    <property type="molecule type" value="Genomic_DNA"/>
</dbReference>
<keyword evidence="2" id="KW-1185">Reference proteome</keyword>
<proteinExistence type="predicted"/>
<organism evidence="1 2">
    <name type="scientific">Dermacentor silvarum</name>
    <name type="common">Tick</name>
    <dbReference type="NCBI Taxonomy" id="543639"/>
    <lineage>
        <taxon>Eukaryota</taxon>
        <taxon>Metazoa</taxon>
        <taxon>Ecdysozoa</taxon>
        <taxon>Arthropoda</taxon>
        <taxon>Chelicerata</taxon>
        <taxon>Arachnida</taxon>
        <taxon>Acari</taxon>
        <taxon>Parasitiformes</taxon>
        <taxon>Ixodida</taxon>
        <taxon>Ixodoidea</taxon>
        <taxon>Ixodidae</taxon>
        <taxon>Rhipicephalinae</taxon>
        <taxon>Dermacentor</taxon>
    </lineage>
</organism>
<evidence type="ECO:0000313" key="1">
    <source>
        <dbReference type="EMBL" id="KAH7932717.1"/>
    </source>
</evidence>
<dbReference type="Proteomes" id="UP000821865">
    <property type="component" value="Chromosome 9"/>
</dbReference>
<comment type="caution">
    <text evidence="1">The sequence shown here is derived from an EMBL/GenBank/DDBJ whole genome shotgun (WGS) entry which is preliminary data.</text>
</comment>
<protein>
    <submittedName>
        <fullName evidence="1">Uncharacterized protein</fullName>
    </submittedName>
</protein>
<reference evidence="1" key="1">
    <citation type="submission" date="2020-05" db="EMBL/GenBank/DDBJ databases">
        <title>Large-scale comparative analyses of tick genomes elucidate their genetic diversity and vector capacities.</title>
        <authorList>
            <person name="Jia N."/>
            <person name="Wang J."/>
            <person name="Shi W."/>
            <person name="Du L."/>
            <person name="Sun Y."/>
            <person name="Zhan W."/>
            <person name="Jiang J."/>
            <person name="Wang Q."/>
            <person name="Zhang B."/>
            <person name="Ji P."/>
            <person name="Sakyi L.B."/>
            <person name="Cui X."/>
            <person name="Yuan T."/>
            <person name="Jiang B."/>
            <person name="Yang W."/>
            <person name="Lam T.T.-Y."/>
            <person name="Chang Q."/>
            <person name="Ding S."/>
            <person name="Wang X."/>
            <person name="Zhu J."/>
            <person name="Ruan X."/>
            <person name="Zhao L."/>
            <person name="Wei J."/>
            <person name="Que T."/>
            <person name="Du C."/>
            <person name="Cheng J."/>
            <person name="Dai P."/>
            <person name="Han X."/>
            <person name="Huang E."/>
            <person name="Gao Y."/>
            <person name="Liu J."/>
            <person name="Shao H."/>
            <person name="Ye R."/>
            <person name="Li L."/>
            <person name="Wei W."/>
            <person name="Wang X."/>
            <person name="Wang C."/>
            <person name="Yang T."/>
            <person name="Huo Q."/>
            <person name="Li W."/>
            <person name="Guo W."/>
            <person name="Chen H."/>
            <person name="Zhou L."/>
            <person name="Ni X."/>
            <person name="Tian J."/>
            <person name="Zhou Y."/>
            <person name="Sheng Y."/>
            <person name="Liu T."/>
            <person name="Pan Y."/>
            <person name="Xia L."/>
            <person name="Li J."/>
            <person name="Zhao F."/>
            <person name="Cao W."/>
        </authorList>
    </citation>
    <scope>NUCLEOTIDE SEQUENCE</scope>
    <source>
        <tissue evidence="1">Larvae</tissue>
    </source>
</reference>